<feature type="region of interest" description="Disordered" evidence="1">
    <location>
        <begin position="1"/>
        <end position="22"/>
    </location>
</feature>
<dbReference type="InterPro" id="IPR003781">
    <property type="entry name" value="CoA-bd"/>
</dbReference>
<comment type="caution">
    <text evidence="3">The sequence shown here is derived from an EMBL/GenBank/DDBJ whole genome shotgun (WGS) entry which is preliminary data.</text>
</comment>
<dbReference type="PANTHER" id="PTHR33303">
    <property type="entry name" value="CYTOPLASMIC PROTEIN-RELATED"/>
    <property type="match status" value="1"/>
</dbReference>
<dbReference type="RefSeq" id="WP_301140992.1">
    <property type="nucleotide sequence ID" value="NZ_JAUHQA010000001.1"/>
</dbReference>
<dbReference type="InterPro" id="IPR036291">
    <property type="entry name" value="NAD(P)-bd_dom_sf"/>
</dbReference>
<dbReference type="SUPFAM" id="SSF51735">
    <property type="entry name" value="NAD(P)-binding Rossmann-fold domains"/>
    <property type="match status" value="1"/>
</dbReference>
<feature type="domain" description="CoA-binding" evidence="2">
    <location>
        <begin position="34"/>
        <end position="130"/>
    </location>
</feature>
<dbReference type="Gene3D" id="3.40.50.720">
    <property type="entry name" value="NAD(P)-binding Rossmann-like Domain"/>
    <property type="match status" value="1"/>
</dbReference>
<protein>
    <submittedName>
        <fullName evidence="3">CoA-binding protein</fullName>
    </submittedName>
</protein>
<accession>A0ABT8GEC7</accession>
<dbReference type="SMART" id="SM00881">
    <property type="entry name" value="CoA_binding"/>
    <property type="match status" value="1"/>
</dbReference>
<keyword evidence="4" id="KW-1185">Reference proteome</keyword>
<sequence>MSIKLPGQPSGEACPTPGSAGSTHALDDDALVDLLAGARTVAVVGASPNDHRTSYSIAAWLMTRTPFEVYLVNPMAEGQEIRGHGFYSSLAELPVVPDIVDVFRRSEHVPPVADDAIAVGARALWMQLGVAHAESAALARDAGLDVVENRCIKVEYERLRDAVEQAAAE</sequence>
<dbReference type="Pfam" id="PF13380">
    <property type="entry name" value="CoA_binding_2"/>
    <property type="match status" value="1"/>
</dbReference>
<gene>
    <name evidence="3" type="ORF">QQX02_02435</name>
</gene>
<reference evidence="3" key="1">
    <citation type="submission" date="2023-06" db="EMBL/GenBank/DDBJ databases">
        <title>Egi l300058.</title>
        <authorList>
            <person name="Gao L."/>
            <person name="Fang B.-Z."/>
            <person name="Li W.-J."/>
        </authorList>
    </citation>
    <scope>NUCLEOTIDE SEQUENCE</scope>
    <source>
        <strain evidence="3">EGI L300058</strain>
    </source>
</reference>
<dbReference type="PANTHER" id="PTHR33303:SF2">
    <property type="entry name" value="COA-BINDING DOMAIN-CONTAINING PROTEIN"/>
    <property type="match status" value="1"/>
</dbReference>
<organism evidence="3 4">
    <name type="scientific">Demequina muriae</name>
    <dbReference type="NCBI Taxonomy" id="3051664"/>
    <lineage>
        <taxon>Bacteria</taxon>
        <taxon>Bacillati</taxon>
        <taxon>Actinomycetota</taxon>
        <taxon>Actinomycetes</taxon>
        <taxon>Micrococcales</taxon>
        <taxon>Demequinaceae</taxon>
        <taxon>Demequina</taxon>
    </lineage>
</organism>
<evidence type="ECO:0000256" key="1">
    <source>
        <dbReference type="SAM" id="MobiDB-lite"/>
    </source>
</evidence>
<proteinExistence type="predicted"/>
<evidence type="ECO:0000313" key="4">
    <source>
        <dbReference type="Proteomes" id="UP001172708"/>
    </source>
</evidence>
<evidence type="ECO:0000313" key="3">
    <source>
        <dbReference type="EMBL" id="MDN4479783.1"/>
    </source>
</evidence>
<evidence type="ECO:0000259" key="2">
    <source>
        <dbReference type="SMART" id="SM00881"/>
    </source>
</evidence>
<name>A0ABT8GEC7_9MICO</name>
<dbReference type="Proteomes" id="UP001172708">
    <property type="component" value="Unassembled WGS sequence"/>
</dbReference>
<dbReference type="EMBL" id="JAUHQA010000001">
    <property type="protein sequence ID" value="MDN4479783.1"/>
    <property type="molecule type" value="Genomic_DNA"/>
</dbReference>